<proteinExistence type="predicted"/>
<accession>L8GLP3</accession>
<dbReference type="GO" id="GO:0009898">
    <property type="term" value="C:cytoplasmic side of plasma membrane"/>
    <property type="evidence" value="ECO:0007669"/>
    <property type="project" value="TreeGrafter"/>
</dbReference>
<dbReference type="AlphaFoldDB" id="L8GLP3"/>
<evidence type="ECO:0000256" key="1">
    <source>
        <dbReference type="SAM" id="MobiDB-lite"/>
    </source>
</evidence>
<dbReference type="Gene3D" id="1.10.150.50">
    <property type="entry name" value="Transcription Factor, Ets-1"/>
    <property type="match status" value="2"/>
</dbReference>
<sequence>MCGLAEYSAQFELGGITGRRLLLLDEVALREMGVSKWGHRKQILRRTAEARHSSRRRLRGRPAVAQWSERDVCDWLKLIQLADYRQVFVDHRIDGRRLTALTDTALVEDMGITTLGHRKRILKELRAAIAAGATAAAHHQRKAKPDSPELGRTKSKRKRAELDRP</sequence>
<feature type="domain" description="SAM" evidence="2">
    <location>
        <begin position="1"/>
        <end position="53"/>
    </location>
</feature>
<dbReference type="InterPro" id="IPR001660">
    <property type="entry name" value="SAM"/>
</dbReference>
<dbReference type="PANTHER" id="PTHR20843">
    <property type="entry name" value="STERILE ALPHA MOTIF DOMAIN CONTAINING PROTEIN 10"/>
    <property type="match status" value="1"/>
</dbReference>
<dbReference type="RefSeq" id="XP_004335114.1">
    <property type="nucleotide sequence ID" value="XM_004335066.1"/>
</dbReference>
<evidence type="ECO:0000313" key="3">
    <source>
        <dbReference type="EMBL" id="ELR13101.1"/>
    </source>
</evidence>
<dbReference type="VEuPathDB" id="AmoebaDB:ACA1_097980"/>
<dbReference type="EMBL" id="KB008103">
    <property type="protein sequence ID" value="ELR13101.1"/>
    <property type="molecule type" value="Genomic_DNA"/>
</dbReference>
<evidence type="ECO:0000259" key="2">
    <source>
        <dbReference type="PROSITE" id="PS50105"/>
    </source>
</evidence>
<dbReference type="InterPro" id="IPR052268">
    <property type="entry name" value="SAM_domain-containing_protein"/>
</dbReference>
<evidence type="ECO:0000313" key="4">
    <source>
        <dbReference type="Proteomes" id="UP000011083"/>
    </source>
</evidence>
<dbReference type="GeneID" id="14913331"/>
<dbReference type="SUPFAM" id="SSF47769">
    <property type="entry name" value="SAM/Pointed domain"/>
    <property type="match status" value="2"/>
</dbReference>
<keyword evidence="4" id="KW-1185">Reference proteome</keyword>
<dbReference type="SMART" id="SM00454">
    <property type="entry name" value="SAM"/>
    <property type="match status" value="2"/>
</dbReference>
<dbReference type="KEGG" id="acan:ACA1_097980"/>
<feature type="compositionally biased region" description="Basic and acidic residues" evidence="1">
    <location>
        <begin position="143"/>
        <end position="152"/>
    </location>
</feature>
<dbReference type="OrthoDB" id="196165at2759"/>
<dbReference type="STRING" id="1257118.L8GLP3"/>
<dbReference type="Pfam" id="PF00536">
    <property type="entry name" value="SAM_1"/>
    <property type="match status" value="2"/>
</dbReference>
<dbReference type="GO" id="GO:0007169">
    <property type="term" value="P:cell surface receptor protein tyrosine kinase signaling pathway"/>
    <property type="evidence" value="ECO:0007669"/>
    <property type="project" value="TreeGrafter"/>
</dbReference>
<feature type="region of interest" description="Disordered" evidence="1">
    <location>
        <begin position="133"/>
        <end position="165"/>
    </location>
</feature>
<dbReference type="PANTHER" id="PTHR20843:SF0">
    <property type="entry name" value="PROTEIN AVEUGLE"/>
    <property type="match status" value="1"/>
</dbReference>
<reference evidence="3 4" key="1">
    <citation type="journal article" date="2013" name="Genome Biol.">
        <title>Genome of Acanthamoeba castellanii highlights extensive lateral gene transfer and early evolution of tyrosine kinase signaling.</title>
        <authorList>
            <person name="Clarke M."/>
            <person name="Lohan A.J."/>
            <person name="Liu B."/>
            <person name="Lagkouvardos I."/>
            <person name="Roy S."/>
            <person name="Zafar N."/>
            <person name="Bertelli C."/>
            <person name="Schilde C."/>
            <person name="Kianianmomeni A."/>
            <person name="Burglin T.R."/>
            <person name="Frech C."/>
            <person name="Turcotte B."/>
            <person name="Kopec K.O."/>
            <person name="Synnott J.M."/>
            <person name="Choo C."/>
            <person name="Paponov I."/>
            <person name="Finkler A."/>
            <person name="Soon Heng Tan C."/>
            <person name="Hutchins A.P."/>
            <person name="Weinmeier T."/>
            <person name="Rattei T."/>
            <person name="Chu J.S."/>
            <person name="Gimenez G."/>
            <person name="Irimia M."/>
            <person name="Rigden D.J."/>
            <person name="Fitzpatrick D.A."/>
            <person name="Lorenzo-Morales J."/>
            <person name="Bateman A."/>
            <person name="Chiu C.H."/>
            <person name="Tang P."/>
            <person name="Hegemann P."/>
            <person name="Fromm H."/>
            <person name="Raoult D."/>
            <person name="Greub G."/>
            <person name="Miranda-Saavedra D."/>
            <person name="Chen N."/>
            <person name="Nash P."/>
            <person name="Ginger M.L."/>
            <person name="Horn M."/>
            <person name="Schaap P."/>
            <person name="Caler L."/>
            <person name="Loftus B."/>
        </authorList>
    </citation>
    <scope>NUCLEOTIDE SEQUENCE [LARGE SCALE GENOMIC DNA]</scope>
    <source>
        <strain evidence="3 4">Neff</strain>
    </source>
</reference>
<feature type="domain" description="SAM" evidence="2">
    <location>
        <begin position="67"/>
        <end position="131"/>
    </location>
</feature>
<dbReference type="PROSITE" id="PS50105">
    <property type="entry name" value="SAM_DOMAIN"/>
    <property type="match status" value="2"/>
</dbReference>
<gene>
    <name evidence="3" type="ORF">ACA1_097980</name>
</gene>
<name>L8GLP3_ACACF</name>
<dbReference type="InterPro" id="IPR013761">
    <property type="entry name" value="SAM/pointed_sf"/>
</dbReference>
<dbReference type="Proteomes" id="UP000011083">
    <property type="component" value="Unassembled WGS sequence"/>
</dbReference>
<protein>
    <submittedName>
        <fullName evidence="3">SAM domain (Sterile alpha motif) domain containing protein</fullName>
    </submittedName>
</protein>
<organism evidence="3 4">
    <name type="scientific">Acanthamoeba castellanii (strain ATCC 30010 / Neff)</name>
    <dbReference type="NCBI Taxonomy" id="1257118"/>
    <lineage>
        <taxon>Eukaryota</taxon>
        <taxon>Amoebozoa</taxon>
        <taxon>Discosea</taxon>
        <taxon>Longamoebia</taxon>
        <taxon>Centramoebida</taxon>
        <taxon>Acanthamoebidae</taxon>
        <taxon>Acanthamoeba</taxon>
    </lineage>
</organism>